<dbReference type="AlphaFoldDB" id="W0JTY5"/>
<dbReference type="HOGENOM" id="CLU_3227705_0_0_2"/>
<reference evidence="1 2" key="1">
    <citation type="submission" date="2014-01" db="EMBL/GenBank/DDBJ databases">
        <authorList>
            <consortium name="DOE Joint Genome Institute"/>
            <person name="Anderson I."/>
            <person name="Huntemann M."/>
            <person name="Han J."/>
            <person name="Chen A."/>
            <person name="Kyrpides N."/>
            <person name="Mavromatis K."/>
            <person name="Markowitz V."/>
            <person name="Palaniappan K."/>
            <person name="Ivanova N."/>
            <person name="Schaumberg A."/>
            <person name="Pati A."/>
            <person name="Liolios K."/>
            <person name="Nordberg H.P."/>
            <person name="Cantor M.N."/>
            <person name="Hua S.X."/>
            <person name="Woyke T."/>
        </authorList>
    </citation>
    <scope>NUCLEOTIDE SEQUENCE [LARGE SCALE GENOMIC DNA]</scope>
    <source>
        <strain evidence="1 2">XH-48</strain>
    </source>
</reference>
<protein>
    <submittedName>
        <fullName evidence="1">Uncharacterized protein</fullName>
    </submittedName>
</protein>
<dbReference type="STRING" id="797299.HALLA_05265"/>
<name>W0JTY5_9EURY</name>
<keyword evidence="2" id="KW-1185">Reference proteome</keyword>
<dbReference type="Proteomes" id="UP000019024">
    <property type="component" value="Chromosome"/>
</dbReference>
<sequence length="43" mass="4933">MTGGLLPFGLGFEDQRTDPIRTDCFSLDRIGEWKARFFRLPDG</sequence>
<dbReference type="EMBL" id="CP007055">
    <property type="protein sequence ID" value="AHG00705.1"/>
    <property type="molecule type" value="Genomic_DNA"/>
</dbReference>
<proteinExistence type="predicted"/>
<accession>W0JTY5</accession>
<evidence type="ECO:0000313" key="2">
    <source>
        <dbReference type="Proteomes" id="UP000019024"/>
    </source>
</evidence>
<organism evidence="1 2">
    <name type="scientific">Halostagnicola larsenii XH-48</name>
    <dbReference type="NCBI Taxonomy" id="797299"/>
    <lineage>
        <taxon>Archaea</taxon>
        <taxon>Methanobacteriati</taxon>
        <taxon>Methanobacteriota</taxon>
        <taxon>Stenosarchaea group</taxon>
        <taxon>Halobacteria</taxon>
        <taxon>Halobacteriales</taxon>
        <taxon>Natrialbaceae</taxon>
        <taxon>Halostagnicola</taxon>
    </lineage>
</organism>
<dbReference type="KEGG" id="hlr:HALLA_05265"/>
<evidence type="ECO:0000313" key="1">
    <source>
        <dbReference type="EMBL" id="AHG00705.1"/>
    </source>
</evidence>
<gene>
    <name evidence="1" type="ORF">HALLA_05265</name>
</gene>